<evidence type="ECO:0000256" key="1">
    <source>
        <dbReference type="SAM" id="MobiDB-lite"/>
    </source>
</evidence>
<dbReference type="EMBL" id="CAJFDH010000004">
    <property type="protein sequence ID" value="CAD5218614.1"/>
    <property type="molecule type" value="Genomic_DNA"/>
</dbReference>
<accession>A0A811KQ67</accession>
<reference evidence="2" key="1">
    <citation type="submission" date="2020-09" db="EMBL/GenBank/DDBJ databases">
        <authorList>
            <person name="Kikuchi T."/>
        </authorList>
    </citation>
    <scope>NUCLEOTIDE SEQUENCE</scope>
    <source>
        <strain evidence="2">SH1</strain>
    </source>
</reference>
<evidence type="ECO:0000313" key="3">
    <source>
        <dbReference type="Proteomes" id="UP000614601"/>
    </source>
</evidence>
<evidence type="ECO:0000313" key="2">
    <source>
        <dbReference type="EMBL" id="CAD5218614.1"/>
    </source>
</evidence>
<feature type="compositionally biased region" description="Polar residues" evidence="1">
    <location>
        <begin position="398"/>
        <end position="432"/>
    </location>
</feature>
<dbReference type="AlphaFoldDB" id="A0A811KQ67"/>
<organism evidence="2 3">
    <name type="scientific">Bursaphelenchus okinawaensis</name>
    <dbReference type="NCBI Taxonomy" id="465554"/>
    <lineage>
        <taxon>Eukaryota</taxon>
        <taxon>Metazoa</taxon>
        <taxon>Ecdysozoa</taxon>
        <taxon>Nematoda</taxon>
        <taxon>Chromadorea</taxon>
        <taxon>Rhabditida</taxon>
        <taxon>Tylenchina</taxon>
        <taxon>Tylenchomorpha</taxon>
        <taxon>Aphelenchoidea</taxon>
        <taxon>Aphelenchoididae</taxon>
        <taxon>Bursaphelenchus</taxon>
    </lineage>
</organism>
<feature type="compositionally biased region" description="Low complexity" evidence="1">
    <location>
        <begin position="433"/>
        <end position="444"/>
    </location>
</feature>
<feature type="compositionally biased region" description="Polar residues" evidence="1">
    <location>
        <begin position="451"/>
        <end position="471"/>
    </location>
</feature>
<protein>
    <submittedName>
        <fullName evidence="2">Uncharacterized protein</fullName>
    </submittedName>
</protein>
<comment type="caution">
    <text evidence="2">The sequence shown here is derived from an EMBL/GenBank/DDBJ whole genome shotgun (WGS) entry which is preliminary data.</text>
</comment>
<proteinExistence type="predicted"/>
<sequence length="533" mass="61179">MDNVQHEEVLNSDGSRSEYRIKAEPIETQALYNSIPDWRDTVEDSEAVEFVDQENCDVLHTTVNSDVEDSQNSNLSAKAKKKMYEETRDEIKKFVRPFVMPYMAQMEVVSQTERSLLWDKIVQEIADAHPELTYPRLRDCVLFAWNYHKCRIMLKVKQGKLEELSEMDQEIYRTITEAKDGTNSGLKKSPQRPLPRDDLGIRNCRARSISMAPEGRDLRARSVSVWRFEDTTEGLRNDPLSNDDKFTINHKVYLVCEFYLKLSPRIRGTQVYEAIQEELDLEYGIHLTIKNIKETVNRCKLRSKKRQREKMPLNYTYQLMLGMIPLNDENPMKREILAKVHEIEAQQGPRPTNRSKRAISVAPTSTTEPTSTPQTKKPAPKRKSSSSTSSSASKNRRQSVSNDALTRLNTAANSGRRNSNDSNTSVNANTPTSSMSNGRRMNNSYHDYSANGDNNNVLASETCSNNTNDSDSMGDKKLTKQNISLQDMMSLIKFCRETKQTFRFDANDIVFSDESQIELRFPMDRITNFVQPM</sequence>
<keyword evidence="3" id="KW-1185">Reference proteome</keyword>
<dbReference type="EMBL" id="CAJFCW020000004">
    <property type="protein sequence ID" value="CAG9111141.1"/>
    <property type="molecule type" value="Genomic_DNA"/>
</dbReference>
<feature type="region of interest" description="Disordered" evidence="1">
    <location>
        <begin position="344"/>
        <end position="476"/>
    </location>
</feature>
<dbReference type="Proteomes" id="UP000783686">
    <property type="component" value="Unassembled WGS sequence"/>
</dbReference>
<name>A0A811KQ67_9BILA</name>
<gene>
    <name evidence="2" type="ORF">BOKJ2_LOCUS7824</name>
</gene>
<feature type="compositionally biased region" description="Low complexity" evidence="1">
    <location>
        <begin position="363"/>
        <end position="377"/>
    </location>
</feature>
<dbReference type="Proteomes" id="UP000614601">
    <property type="component" value="Unassembled WGS sequence"/>
</dbReference>